<dbReference type="Proteomes" id="UP001165082">
    <property type="component" value="Unassembled WGS sequence"/>
</dbReference>
<feature type="transmembrane region" description="Helical" evidence="2">
    <location>
        <begin position="71"/>
        <end position="94"/>
    </location>
</feature>
<keyword evidence="2" id="KW-1133">Transmembrane helix</keyword>
<organism evidence="3 4">
    <name type="scientific">Triparma retinervis</name>
    <dbReference type="NCBI Taxonomy" id="2557542"/>
    <lineage>
        <taxon>Eukaryota</taxon>
        <taxon>Sar</taxon>
        <taxon>Stramenopiles</taxon>
        <taxon>Ochrophyta</taxon>
        <taxon>Bolidophyceae</taxon>
        <taxon>Parmales</taxon>
        <taxon>Triparmaceae</taxon>
        <taxon>Triparma</taxon>
    </lineage>
</organism>
<evidence type="ECO:0000313" key="4">
    <source>
        <dbReference type="Proteomes" id="UP001165082"/>
    </source>
</evidence>
<feature type="region of interest" description="Disordered" evidence="1">
    <location>
        <begin position="1"/>
        <end position="34"/>
    </location>
</feature>
<keyword evidence="4" id="KW-1185">Reference proteome</keyword>
<feature type="transmembrane region" description="Helical" evidence="2">
    <location>
        <begin position="42"/>
        <end position="65"/>
    </location>
</feature>
<feature type="transmembrane region" description="Helical" evidence="2">
    <location>
        <begin position="106"/>
        <end position="127"/>
    </location>
</feature>
<gene>
    <name evidence="3" type="ORF">TrRE_jg9386</name>
</gene>
<evidence type="ECO:0000256" key="1">
    <source>
        <dbReference type="SAM" id="MobiDB-lite"/>
    </source>
</evidence>
<evidence type="ECO:0000313" key="3">
    <source>
        <dbReference type="EMBL" id="GMH60934.1"/>
    </source>
</evidence>
<dbReference type="EMBL" id="BRXZ01001054">
    <property type="protein sequence ID" value="GMH60934.1"/>
    <property type="molecule type" value="Genomic_DNA"/>
</dbReference>
<comment type="caution">
    <text evidence="3">The sequence shown here is derived from an EMBL/GenBank/DDBJ whole genome shotgun (WGS) entry which is preliminary data.</text>
</comment>
<sequence length="300" mass="32868">MVTERSPTRLSTSLSPTRLSTSLSPDELKGERKGERDVLQKSYAASSALYTFLGASTVASAFLPPTVTRPAFVMFIALGPVLASVTSISLFKLASADQLASQAAKVLNLSLLFYNLVGLTALLALQLPLQRKMVFAATAVVSAYSCVRGYKYNVKDVIADIKKLNKSITSGLFKWTDMTSAAYLLASWVLTVLSVRKLAEFILLLHAGDSKKAITRLVRLAKYNLAASFTFILKDTTPSERASSVPKILKRAVYVSLFAAALYLFEAKPCIRSSFAYLRSQDFVQFLLRWLSFSGAYPLL</sequence>
<keyword evidence="2" id="KW-0812">Transmembrane</keyword>
<reference evidence="3" key="1">
    <citation type="submission" date="2022-07" db="EMBL/GenBank/DDBJ databases">
        <title>Genome analysis of Parmales, a sister group of diatoms, reveals the evolutionary specialization of diatoms from phago-mixotrophs to photoautotrophs.</title>
        <authorList>
            <person name="Ban H."/>
            <person name="Sato S."/>
            <person name="Yoshikawa S."/>
            <person name="Kazumasa Y."/>
            <person name="Nakamura Y."/>
            <person name="Ichinomiya M."/>
            <person name="Saitoh K."/>
            <person name="Sato N."/>
            <person name="Blanc-Mathieu R."/>
            <person name="Endo H."/>
            <person name="Kuwata A."/>
            <person name="Ogata H."/>
        </authorList>
    </citation>
    <scope>NUCLEOTIDE SEQUENCE</scope>
</reference>
<keyword evidence="2" id="KW-0472">Membrane</keyword>
<feature type="compositionally biased region" description="Low complexity" evidence="1">
    <location>
        <begin position="8"/>
        <end position="25"/>
    </location>
</feature>
<proteinExistence type="predicted"/>
<protein>
    <submittedName>
        <fullName evidence="3">Uncharacterized protein</fullName>
    </submittedName>
</protein>
<accession>A0A9W7DY80</accession>
<evidence type="ECO:0000256" key="2">
    <source>
        <dbReference type="SAM" id="Phobius"/>
    </source>
</evidence>
<name>A0A9W7DY80_9STRA</name>
<dbReference type="AlphaFoldDB" id="A0A9W7DY80"/>